<keyword evidence="11" id="KW-0999">Mitochondrion inner membrane</keyword>
<keyword evidence="8" id="KW-0444">Lipid biosynthesis</keyword>
<comment type="similarity">
    <text evidence="5">Belongs to the TAM41 family.</text>
</comment>
<comment type="cofactor">
    <cofactor evidence="1">
        <name>Mg(2+)</name>
        <dbReference type="ChEBI" id="CHEBI:18420"/>
    </cofactor>
</comment>
<dbReference type="InterPro" id="IPR015222">
    <property type="entry name" value="Tam41"/>
</dbReference>
<evidence type="ECO:0000256" key="4">
    <source>
        <dbReference type="ARBA" id="ARBA00005189"/>
    </source>
</evidence>
<keyword evidence="16" id="KW-0594">Phospholipid biosynthesis</keyword>
<evidence type="ECO:0000256" key="7">
    <source>
        <dbReference type="ARBA" id="ARBA00018337"/>
    </source>
</evidence>
<reference evidence="20 21" key="1">
    <citation type="submission" date="2018-08" db="EMBL/GenBank/DDBJ databases">
        <authorList>
            <person name="Laetsch R D."/>
            <person name="Stevens L."/>
            <person name="Kumar S."/>
            <person name="Blaxter L. M."/>
        </authorList>
    </citation>
    <scope>NUCLEOTIDE SEQUENCE [LARGE SCALE GENOMIC DNA]</scope>
</reference>
<dbReference type="PANTHER" id="PTHR13619">
    <property type="entry name" value="PHOSPHATIDATE CYTIDYLYLTRANSFERASE, MITOCHONDRIAL"/>
    <property type="match status" value="1"/>
</dbReference>
<name>A0A498SU21_ACAVI</name>
<protein>
    <recommendedName>
        <fullName evidence="7">Phosphatidate cytidylyltransferase, mitochondrial</fullName>
        <ecNumber evidence="6">2.7.7.41</ecNumber>
    </recommendedName>
    <alternativeName>
        <fullName evidence="18">CDP-diacylglycerol synthase</fullName>
    </alternativeName>
    <alternativeName>
        <fullName evidence="19">Mitochondrial translocator assembly and maintenance protein 41 homolog</fullName>
    </alternativeName>
</protein>
<evidence type="ECO:0000256" key="2">
    <source>
        <dbReference type="ARBA" id="ARBA00004443"/>
    </source>
</evidence>
<dbReference type="PANTHER" id="PTHR13619:SF0">
    <property type="entry name" value="PHOSPHATIDATE CYTIDYLYLTRANSFERASE, MITOCHONDRIAL"/>
    <property type="match status" value="1"/>
</dbReference>
<organism evidence="20 21">
    <name type="scientific">Acanthocheilonema viteae</name>
    <name type="common">Filarial nematode worm</name>
    <name type="synonym">Dipetalonema viteae</name>
    <dbReference type="NCBI Taxonomy" id="6277"/>
    <lineage>
        <taxon>Eukaryota</taxon>
        <taxon>Metazoa</taxon>
        <taxon>Ecdysozoa</taxon>
        <taxon>Nematoda</taxon>
        <taxon>Chromadorea</taxon>
        <taxon>Rhabditida</taxon>
        <taxon>Spirurina</taxon>
        <taxon>Spiruromorpha</taxon>
        <taxon>Filarioidea</taxon>
        <taxon>Onchocercidae</taxon>
        <taxon>Acanthocheilonema</taxon>
    </lineage>
</organism>
<dbReference type="GO" id="GO:0032049">
    <property type="term" value="P:cardiolipin biosynthetic process"/>
    <property type="evidence" value="ECO:0007669"/>
    <property type="project" value="InterPro"/>
</dbReference>
<keyword evidence="10" id="KW-0548">Nucleotidyltransferase</keyword>
<evidence type="ECO:0000256" key="1">
    <source>
        <dbReference type="ARBA" id="ARBA00001946"/>
    </source>
</evidence>
<keyword evidence="12" id="KW-0460">Magnesium</keyword>
<dbReference type="EC" id="2.7.7.41" evidence="6"/>
<evidence type="ECO:0000256" key="18">
    <source>
        <dbReference type="ARBA" id="ARBA00029893"/>
    </source>
</evidence>
<evidence type="ECO:0000256" key="11">
    <source>
        <dbReference type="ARBA" id="ARBA00022792"/>
    </source>
</evidence>
<evidence type="ECO:0000256" key="5">
    <source>
        <dbReference type="ARBA" id="ARBA00005458"/>
    </source>
</evidence>
<evidence type="ECO:0000256" key="14">
    <source>
        <dbReference type="ARBA" id="ARBA00023128"/>
    </source>
</evidence>
<evidence type="ECO:0000256" key="8">
    <source>
        <dbReference type="ARBA" id="ARBA00022516"/>
    </source>
</evidence>
<evidence type="ECO:0000256" key="9">
    <source>
        <dbReference type="ARBA" id="ARBA00022679"/>
    </source>
</evidence>
<dbReference type="AlphaFoldDB" id="A0A498SU21"/>
<comment type="subcellular location">
    <subcellularLocation>
        <location evidence="2">Mitochondrion inner membrane</location>
        <topology evidence="2">Peripheral membrane protein</topology>
        <orientation evidence="2">Matrix side</orientation>
    </subcellularLocation>
</comment>
<dbReference type="GO" id="GO:0016024">
    <property type="term" value="P:CDP-diacylglycerol biosynthetic process"/>
    <property type="evidence" value="ECO:0007669"/>
    <property type="project" value="UniProtKB-UniPathway"/>
</dbReference>
<evidence type="ECO:0000256" key="10">
    <source>
        <dbReference type="ARBA" id="ARBA00022695"/>
    </source>
</evidence>
<evidence type="ECO:0000256" key="15">
    <source>
        <dbReference type="ARBA" id="ARBA00023136"/>
    </source>
</evidence>
<dbReference type="OrthoDB" id="341477at2759"/>
<keyword evidence="13" id="KW-0443">Lipid metabolism</keyword>
<keyword evidence="14" id="KW-0496">Mitochondrion</keyword>
<comment type="pathway">
    <text evidence="3">Phospholipid metabolism; CDP-diacylglycerol biosynthesis; CDP-diacylglycerol from sn-glycerol 3-phosphate: step 3/3.</text>
</comment>
<evidence type="ECO:0000256" key="12">
    <source>
        <dbReference type="ARBA" id="ARBA00022842"/>
    </source>
</evidence>
<dbReference type="EMBL" id="UPTC01001877">
    <property type="protein sequence ID" value="VBB32704.1"/>
    <property type="molecule type" value="Genomic_DNA"/>
</dbReference>
<comment type="pathway">
    <text evidence="4">Lipid metabolism.</text>
</comment>
<dbReference type="STRING" id="6277.A0A498SU21"/>
<sequence>MGRFYEDSSRDRNLIYFLDILPLDTVEYACAYGSGAVLQESNGTFGEMIDFIIATRDSSQFHKQNLEMNPMHYSSLRFLGYQKIAQLQRNYAARVYCNTRVLYQDQLIKYSVIDTDDLLLDLIEWRWMYLAGRLQKHVVDVISPSSRITLAIKKNRYSALQAS</sequence>
<evidence type="ECO:0000256" key="3">
    <source>
        <dbReference type="ARBA" id="ARBA00005119"/>
    </source>
</evidence>
<evidence type="ECO:0000256" key="13">
    <source>
        <dbReference type="ARBA" id="ARBA00023098"/>
    </source>
</evidence>
<evidence type="ECO:0000256" key="16">
    <source>
        <dbReference type="ARBA" id="ARBA00023209"/>
    </source>
</evidence>
<proteinExistence type="inferred from homology"/>
<dbReference type="Pfam" id="PF09139">
    <property type="entry name" value="Tam41_Mmp37"/>
    <property type="match status" value="1"/>
</dbReference>
<dbReference type="Proteomes" id="UP000276991">
    <property type="component" value="Unassembled WGS sequence"/>
</dbReference>
<evidence type="ECO:0000256" key="6">
    <source>
        <dbReference type="ARBA" id="ARBA00012487"/>
    </source>
</evidence>
<gene>
    <name evidence="20" type="ORF">NAV_LOCUS7495</name>
</gene>
<dbReference type="UniPathway" id="UPA00557">
    <property type="reaction ID" value="UER00614"/>
</dbReference>
<keyword evidence="15" id="KW-0472">Membrane</keyword>
<evidence type="ECO:0000313" key="21">
    <source>
        <dbReference type="Proteomes" id="UP000276991"/>
    </source>
</evidence>
<accession>A0A498SU21</accession>
<dbReference type="GO" id="GO:0004605">
    <property type="term" value="F:phosphatidate cytidylyltransferase activity"/>
    <property type="evidence" value="ECO:0007669"/>
    <property type="project" value="UniProtKB-EC"/>
</dbReference>
<keyword evidence="9" id="KW-0808">Transferase</keyword>
<evidence type="ECO:0000256" key="19">
    <source>
        <dbReference type="ARBA" id="ARBA00031502"/>
    </source>
</evidence>
<keyword evidence="17" id="KW-1208">Phospholipid metabolism</keyword>
<keyword evidence="21" id="KW-1185">Reference proteome</keyword>
<dbReference type="GO" id="GO:0005743">
    <property type="term" value="C:mitochondrial inner membrane"/>
    <property type="evidence" value="ECO:0007669"/>
    <property type="project" value="UniProtKB-SubCell"/>
</dbReference>
<evidence type="ECO:0000313" key="20">
    <source>
        <dbReference type="EMBL" id="VBB32704.1"/>
    </source>
</evidence>
<evidence type="ECO:0000256" key="17">
    <source>
        <dbReference type="ARBA" id="ARBA00023264"/>
    </source>
</evidence>